<organism evidence="7">
    <name type="scientific">marine sediment metagenome</name>
    <dbReference type="NCBI Taxonomy" id="412755"/>
    <lineage>
        <taxon>unclassified sequences</taxon>
        <taxon>metagenomes</taxon>
        <taxon>ecological metagenomes</taxon>
    </lineage>
</organism>
<keyword evidence="4 5" id="KW-0472">Membrane</keyword>
<evidence type="ECO:0000313" key="7">
    <source>
        <dbReference type="EMBL" id="KKN63031.1"/>
    </source>
</evidence>
<dbReference type="InterPro" id="IPR036513">
    <property type="entry name" value="STAS_dom_sf"/>
</dbReference>
<feature type="transmembrane region" description="Helical" evidence="5">
    <location>
        <begin position="76"/>
        <end position="95"/>
    </location>
</feature>
<dbReference type="GO" id="GO:0055085">
    <property type="term" value="P:transmembrane transport"/>
    <property type="evidence" value="ECO:0007669"/>
    <property type="project" value="InterPro"/>
</dbReference>
<feature type="transmembrane region" description="Helical" evidence="5">
    <location>
        <begin position="345"/>
        <end position="365"/>
    </location>
</feature>
<evidence type="ECO:0000259" key="6">
    <source>
        <dbReference type="PROSITE" id="PS50801"/>
    </source>
</evidence>
<dbReference type="EMBL" id="LAZR01000604">
    <property type="protein sequence ID" value="KKN63031.1"/>
    <property type="molecule type" value="Genomic_DNA"/>
</dbReference>
<feature type="domain" description="STAS" evidence="6">
    <location>
        <begin position="455"/>
        <end position="568"/>
    </location>
</feature>
<dbReference type="Pfam" id="PF00916">
    <property type="entry name" value="Sulfate_transp"/>
    <property type="match status" value="1"/>
</dbReference>
<dbReference type="Pfam" id="PF01740">
    <property type="entry name" value="STAS"/>
    <property type="match status" value="1"/>
</dbReference>
<sequence>MPQRLRNYLPILDWGRSYNKATLSNDLMAAVIVTIMLIPQSLAYALLAGLPPEAGLYASIVPILLYAVFGTSRALAVGPVAVVSLMTAAALGSIADQGTMGYAVAALTLAFLSGVILLTMGVFKLGFLANFLSHPVIAGFITASGVIIAASQIKHILGISASGDNLISLLGSLWENLGNTNWVTVIIGVSATAFLFWVRRGLKPFLKSKGASAKVADVATKAGPVAAVVLTTVAVWMFGLSDMGVRIVGAVPQSLPPLTLPDFSLDMMGSLLLPAILISVIGFVESISVAQTLAAKRRQRINPNQELIGLGTANIGAAFTGGFPVTGGFARSVVNFDAGAETPAAGAFTAVGLAIAALALTPLVFFLPQATLAATIIVAVLTLVDFSILKKSWAYSKADFAAVLATMLVTLGDGVELGVTCGVILSIFLHLYKTTKPHIAEVGLVPGTEHFRNIHRHKVETDPTLLTLRIDESLYFANAHFLEDYIYDRLADDKGLKNVVLMCSAINEIDLSALESLEAVNARLRDMGIQLHLSEVKGPVMDRLKKQHFIDDLTGQVFLSQHEAYRALTKRTA</sequence>
<protein>
    <recommendedName>
        <fullName evidence="6">STAS domain-containing protein</fullName>
    </recommendedName>
</protein>
<feature type="transmembrane region" description="Helical" evidence="5">
    <location>
        <begin position="401"/>
        <end position="429"/>
    </location>
</feature>
<dbReference type="PROSITE" id="PS50801">
    <property type="entry name" value="STAS"/>
    <property type="match status" value="1"/>
</dbReference>
<dbReference type="InterPro" id="IPR001902">
    <property type="entry name" value="SLC26A/SulP_fam"/>
</dbReference>
<comment type="caution">
    <text evidence="7">The sequence shown here is derived from an EMBL/GenBank/DDBJ whole genome shotgun (WGS) entry which is preliminary data.</text>
</comment>
<feature type="transmembrane region" description="Helical" evidence="5">
    <location>
        <begin position="271"/>
        <end position="295"/>
    </location>
</feature>
<name>A0A0F9UP96_9ZZZZ</name>
<proteinExistence type="predicted"/>
<evidence type="ECO:0000256" key="5">
    <source>
        <dbReference type="SAM" id="Phobius"/>
    </source>
</evidence>
<evidence type="ECO:0000256" key="1">
    <source>
        <dbReference type="ARBA" id="ARBA00004141"/>
    </source>
</evidence>
<dbReference type="Gene3D" id="3.30.750.24">
    <property type="entry name" value="STAS domain"/>
    <property type="match status" value="1"/>
</dbReference>
<feature type="transmembrane region" description="Helical" evidence="5">
    <location>
        <begin position="27"/>
        <end position="47"/>
    </location>
</feature>
<dbReference type="InterPro" id="IPR002645">
    <property type="entry name" value="STAS_dom"/>
</dbReference>
<dbReference type="CDD" id="cd07042">
    <property type="entry name" value="STAS_SulP_like_sulfate_transporter"/>
    <property type="match status" value="1"/>
</dbReference>
<dbReference type="PANTHER" id="PTHR11814">
    <property type="entry name" value="SULFATE TRANSPORTER"/>
    <property type="match status" value="1"/>
</dbReference>
<feature type="transmembrane region" description="Helical" evidence="5">
    <location>
        <begin position="102"/>
        <end position="123"/>
    </location>
</feature>
<feature type="transmembrane region" description="Helical" evidence="5">
    <location>
        <begin position="218"/>
        <end position="238"/>
    </location>
</feature>
<gene>
    <name evidence="7" type="ORF">LCGC14_0506120</name>
</gene>
<evidence type="ECO:0000256" key="4">
    <source>
        <dbReference type="ARBA" id="ARBA00023136"/>
    </source>
</evidence>
<dbReference type="GO" id="GO:0016020">
    <property type="term" value="C:membrane"/>
    <property type="evidence" value="ECO:0007669"/>
    <property type="project" value="UniProtKB-SubCell"/>
</dbReference>
<evidence type="ECO:0000256" key="3">
    <source>
        <dbReference type="ARBA" id="ARBA00022989"/>
    </source>
</evidence>
<evidence type="ECO:0000256" key="2">
    <source>
        <dbReference type="ARBA" id="ARBA00022692"/>
    </source>
</evidence>
<feature type="transmembrane region" description="Helical" evidence="5">
    <location>
        <begin position="372"/>
        <end position="389"/>
    </location>
</feature>
<comment type="subcellular location">
    <subcellularLocation>
        <location evidence="1">Membrane</location>
        <topology evidence="1">Multi-pass membrane protein</topology>
    </subcellularLocation>
</comment>
<accession>A0A0F9UP96</accession>
<feature type="transmembrane region" description="Helical" evidence="5">
    <location>
        <begin position="180"/>
        <end position="198"/>
    </location>
</feature>
<feature type="transmembrane region" description="Helical" evidence="5">
    <location>
        <begin position="129"/>
        <end position="149"/>
    </location>
</feature>
<dbReference type="InterPro" id="IPR011547">
    <property type="entry name" value="SLC26A/SulP_dom"/>
</dbReference>
<reference evidence="7" key="1">
    <citation type="journal article" date="2015" name="Nature">
        <title>Complex archaea that bridge the gap between prokaryotes and eukaryotes.</title>
        <authorList>
            <person name="Spang A."/>
            <person name="Saw J.H."/>
            <person name="Jorgensen S.L."/>
            <person name="Zaremba-Niedzwiedzka K."/>
            <person name="Martijn J."/>
            <person name="Lind A.E."/>
            <person name="van Eijk R."/>
            <person name="Schleper C."/>
            <person name="Guy L."/>
            <person name="Ettema T.J."/>
        </authorList>
    </citation>
    <scope>NUCLEOTIDE SEQUENCE</scope>
</reference>
<keyword evidence="3 5" id="KW-1133">Transmembrane helix</keyword>
<dbReference type="SUPFAM" id="SSF52091">
    <property type="entry name" value="SpoIIaa-like"/>
    <property type="match status" value="1"/>
</dbReference>
<feature type="transmembrane region" description="Helical" evidence="5">
    <location>
        <begin position="54"/>
        <end position="70"/>
    </location>
</feature>
<dbReference type="NCBIfam" id="TIGR00815">
    <property type="entry name" value="sulP"/>
    <property type="match status" value="1"/>
</dbReference>
<dbReference type="AlphaFoldDB" id="A0A0F9UP96"/>
<feature type="transmembrane region" description="Helical" evidence="5">
    <location>
        <begin position="307"/>
        <end position="325"/>
    </location>
</feature>
<keyword evidence="2 5" id="KW-0812">Transmembrane</keyword>